<evidence type="ECO:0000313" key="9">
    <source>
        <dbReference type="EnsemblMetazoa" id="XP_014243802.1"/>
    </source>
</evidence>
<dbReference type="Pfam" id="PF01347">
    <property type="entry name" value="Vitellogenin_N"/>
    <property type="match status" value="1"/>
</dbReference>
<dbReference type="GeneID" id="106663463"/>
<proteinExistence type="predicted"/>
<evidence type="ECO:0000256" key="3">
    <source>
        <dbReference type="ARBA" id="ARBA00023157"/>
    </source>
</evidence>
<comment type="caution">
    <text evidence="5">Lacks conserved residue(s) required for the propagation of feature annotation.</text>
</comment>
<dbReference type="Proteomes" id="UP000494040">
    <property type="component" value="Unassembled WGS sequence"/>
</dbReference>
<feature type="domain" description="VWFD" evidence="8">
    <location>
        <begin position="1116"/>
        <end position="1313"/>
    </location>
</feature>
<reference evidence="9" key="1">
    <citation type="submission" date="2022-01" db="UniProtKB">
        <authorList>
            <consortium name="EnsemblMetazoa"/>
        </authorList>
    </citation>
    <scope>IDENTIFICATION</scope>
</reference>
<organism evidence="9 10">
    <name type="scientific">Cimex lectularius</name>
    <name type="common">Bed bug</name>
    <name type="synonym">Acanthia lectularia</name>
    <dbReference type="NCBI Taxonomy" id="79782"/>
    <lineage>
        <taxon>Eukaryota</taxon>
        <taxon>Metazoa</taxon>
        <taxon>Ecdysozoa</taxon>
        <taxon>Arthropoda</taxon>
        <taxon>Hexapoda</taxon>
        <taxon>Insecta</taxon>
        <taxon>Pterygota</taxon>
        <taxon>Neoptera</taxon>
        <taxon>Paraneoptera</taxon>
        <taxon>Hemiptera</taxon>
        <taxon>Heteroptera</taxon>
        <taxon>Panheteroptera</taxon>
        <taxon>Cimicomorpha</taxon>
        <taxon>Cimicidae</taxon>
        <taxon>Cimex</taxon>
    </lineage>
</organism>
<dbReference type="Gene3D" id="2.20.80.10">
    <property type="entry name" value="Lipovitellin-phosvitin complex, chain A, domain 4"/>
    <property type="match status" value="1"/>
</dbReference>
<dbReference type="InterPro" id="IPR011030">
    <property type="entry name" value="Lipovitellin_superhlx_dom"/>
</dbReference>
<dbReference type="PANTHER" id="PTHR23345:SF15">
    <property type="entry name" value="VITELLOGENIN 1-RELATED"/>
    <property type="match status" value="1"/>
</dbReference>
<dbReference type="Pfam" id="PF09172">
    <property type="entry name" value="Vit_open_b-sht"/>
    <property type="match status" value="1"/>
</dbReference>
<keyword evidence="4" id="KW-0325">Glycoprotein</keyword>
<evidence type="ECO:0000256" key="4">
    <source>
        <dbReference type="ARBA" id="ARBA00023180"/>
    </source>
</evidence>
<keyword evidence="1 6" id="KW-0732">Signal</keyword>
<dbReference type="Gene3D" id="1.25.10.20">
    <property type="entry name" value="Vitellinogen, superhelical"/>
    <property type="match status" value="1"/>
</dbReference>
<dbReference type="InterPro" id="IPR050733">
    <property type="entry name" value="Vitellogenin/Apolipophorin"/>
</dbReference>
<dbReference type="PANTHER" id="PTHR23345">
    <property type="entry name" value="VITELLOGENIN-RELATED"/>
    <property type="match status" value="1"/>
</dbReference>
<feature type="chain" id="PRO_5035199655" description="Vitellogenin" evidence="6">
    <location>
        <begin position="19"/>
        <end position="1449"/>
    </location>
</feature>
<dbReference type="FunFam" id="1.25.10.20:FF:000003">
    <property type="entry name" value="Vitellogenin C"/>
    <property type="match status" value="1"/>
</dbReference>
<dbReference type="KEGG" id="clec:106663463"/>
<evidence type="ECO:0000256" key="2">
    <source>
        <dbReference type="ARBA" id="ARBA00022761"/>
    </source>
</evidence>
<evidence type="ECO:0008006" key="11">
    <source>
        <dbReference type="Google" id="ProtNLM"/>
    </source>
</evidence>
<dbReference type="PROSITE" id="PS51233">
    <property type="entry name" value="VWFD"/>
    <property type="match status" value="1"/>
</dbReference>
<dbReference type="SUPFAM" id="SSF48431">
    <property type="entry name" value="Lipovitellin-phosvitin complex, superhelical domain"/>
    <property type="match status" value="1"/>
</dbReference>
<dbReference type="SMART" id="SM01169">
    <property type="entry name" value="DUF1943"/>
    <property type="match status" value="1"/>
</dbReference>
<feature type="domain" description="Vitellogenin" evidence="7">
    <location>
        <begin position="1"/>
        <end position="458"/>
    </location>
</feature>
<keyword evidence="3" id="KW-1015">Disulfide bond</keyword>
<dbReference type="OrthoDB" id="160294at2759"/>
<evidence type="ECO:0000256" key="6">
    <source>
        <dbReference type="SAM" id="SignalP"/>
    </source>
</evidence>
<evidence type="ECO:0000256" key="1">
    <source>
        <dbReference type="ARBA" id="ARBA00022729"/>
    </source>
</evidence>
<accession>A0A8I6TEF1</accession>
<evidence type="ECO:0000256" key="5">
    <source>
        <dbReference type="PROSITE-ProRule" id="PRU00557"/>
    </source>
</evidence>
<name>A0A8I6TEF1_CIMLE</name>
<dbReference type="SMART" id="SM00638">
    <property type="entry name" value="LPD_N"/>
    <property type="match status" value="1"/>
</dbReference>
<dbReference type="Pfam" id="PF00094">
    <property type="entry name" value="VWD"/>
    <property type="match status" value="1"/>
</dbReference>
<keyword evidence="10" id="KW-1185">Reference proteome</keyword>
<dbReference type="InterPro" id="IPR001747">
    <property type="entry name" value="Vitellogenin_N"/>
</dbReference>
<dbReference type="InterPro" id="IPR001846">
    <property type="entry name" value="VWF_type-D"/>
</dbReference>
<keyword evidence="2" id="KW-0758">Storage protein</keyword>
<dbReference type="GO" id="GO:0045735">
    <property type="term" value="F:nutrient reservoir activity"/>
    <property type="evidence" value="ECO:0007669"/>
    <property type="project" value="UniProtKB-KW"/>
</dbReference>
<dbReference type="GO" id="GO:0005319">
    <property type="term" value="F:lipid transporter activity"/>
    <property type="evidence" value="ECO:0007669"/>
    <property type="project" value="InterPro"/>
</dbReference>
<protein>
    <recommendedName>
        <fullName evidence="11">Vitellogenin</fullName>
    </recommendedName>
</protein>
<sequence>MKWLYVLGFVISINLGDGSFVPDYTSKFAKNEGSTNSERPKIPETEGFLPPSPSFENDHKPDITSFFFFDTFEGNSLPEGEKISSVIDLTKQIASEIAKPNAITGMKTLSKFNAATRIIRTLSYKQLKLISRQLCENEAKPYETHFLLWSIFRDAVSQAGTRHAFLVISDWIMERRLVGEEAAEILSVIPNSIAVPTMEYMNDFFNLAKSEVVTSQKYLNVSAILSFTSLVRNSMSNEISPEGIPGNSSSTDKVIVEKYLPYLASQLKDAAIKRDSTNIQLYIRALGNTAHKEIFNIFEQYLQGKHSLSDFQRLTIISFLDKISEIYPTLTRTLLYNIYHNTGETQEIRVAAVIQIMKANPPAEILQRMAEFTNYEPNNQVASIVKSAIEEAARLNTPWTQKLAENAKSALNLLTTREFGIQYSKSFIRSFLSEKYDTEYHADVSYIQQRDSVIPSSLFYNHKINMGGLKTKDFQIKFMSSSSDDLLNFILDHIAKYPQKSHSPPKEKDTKWSWDKVANAINFKLNQAKDVEGNLLIDTLGGGRFFPFDNNSIKNIQDELKRSTYSFREGKKFNFTKLYNQREVQLSFPTATGLLFYFSFSEPTLFQLNGQIMGKAHPDFSFGEKNEILMPVSINASLEIDYLYSSKIDGKLGFVVPFNHQAYISGVEKNIFTRLPVYSHLDIDFQQTTIATKFRPLEFIDKNKMFECSSKAYTEVHDMRSWSFDDLQILQIMKTHNFKQTFGSKAIGFTFDLQMEGQHEAFDLGKIFSTVKRNNGLLNLLYPSYEDAIDNHNLTLSINSKMVKTKFAKLLLTYSTKMKVNDGKKKSEKEKKSYTENGKFELPTERSQRFEQLHKKASDGITEGQSTIIDAELSFDEYCNYVATGAYSSSPVSEDSRFMMWLHKFSSKGVNQMKPFQVSLQIDSKMPKVALSNYEQALNSDPTSFVNAWLSYGQDEEFAEISTRGILKRSTKRLEFLKNHAVSKACVKNMKVGNNIQPVCRNVTNNANILDQYEFDVMHKNVPECCKNMVYKAYSLARHLAYPKISENNLYTSKEKISFGISFAPNLKHLDFSIETPDFSTNFQNIEVGQMLIPLVVSHPEYSRIERFTQKLLPSAVCSVDERMMTTFDNRQFHYKMGNCWQILAISGPKPRHRLDSTSVRYFQTDNEQISIAARKSESNRKELVAIFGENVIEVKPRKHKKSNYIVQVNNKQVKLSEKSEHILTDDEDNVILKIGLSPNGFIKIEGPRSGMKIIYDESRVELYASNRLRNRIRGICGNFDGEDSNDFMTTDRCILKDPLHFVTNYTLHQNCSDPRVKEMSDKVSKIQCTTETDKMSRAVYDEYGNKLSLMYDINRNREKHDQTRSCKSHIVRIVEPQGKACFSIRPRLRCRSHCKATREIEETVDFHCFENNLVGKQWIEMVKKGGNPGPKDANYREKIKYPEDCVPK</sequence>
<evidence type="ECO:0000259" key="8">
    <source>
        <dbReference type="PROSITE" id="PS51233"/>
    </source>
</evidence>
<dbReference type="InterPro" id="IPR015819">
    <property type="entry name" value="Lipid_transp_b-sht_shell"/>
</dbReference>
<evidence type="ECO:0000313" key="10">
    <source>
        <dbReference type="Proteomes" id="UP000494040"/>
    </source>
</evidence>
<dbReference type="SUPFAM" id="SSF56968">
    <property type="entry name" value="Lipovitellin-phosvitin complex, beta-sheet shell regions"/>
    <property type="match status" value="1"/>
</dbReference>
<feature type="signal peptide" evidence="6">
    <location>
        <begin position="1"/>
        <end position="18"/>
    </location>
</feature>
<dbReference type="InterPro" id="IPR015255">
    <property type="entry name" value="Vitellinogen_open_b-sht"/>
</dbReference>
<dbReference type="EnsemblMetazoa" id="XM_014388316.2">
    <property type="protein sequence ID" value="XP_014243802.1"/>
    <property type="gene ID" value="LOC106663463"/>
</dbReference>
<dbReference type="PROSITE" id="PS51211">
    <property type="entry name" value="VITELLOGENIN"/>
    <property type="match status" value="1"/>
</dbReference>
<dbReference type="RefSeq" id="XP_014243802.1">
    <property type="nucleotide sequence ID" value="XM_014388316.2"/>
</dbReference>
<dbReference type="SMART" id="SM00216">
    <property type="entry name" value="VWD"/>
    <property type="match status" value="1"/>
</dbReference>
<dbReference type="OMA" id="SHHFYKP"/>
<evidence type="ECO:0000259" key="7">
    <source>
        <dbReference type="PROSITE" id="PS51211"/>
    </source>
</evidence>